<protein>
    <recommendedName>
        <fullName evidence="1">PPIase cyclophilin-type domain-containing protein</fullName>
    </recommendedName>
</protein>
<feature type="domain" description="PPIase cyclophilin-type" evidence="1">
    <location>
        <begin position="2"/>
        <end position="39"/>
    </location>
</feature>
<organism evidence="2 3">
    <name type="scientific">Candidatus Taenaricola geysiri</name>
    <dbReference type="NCBI Taxonomy" id="1974752"/>
    <lineage>
        <taxon>Bacteria</taxon>
        <taxon>Pseudomonadati</taxon>
        <taxon>Candidatus Omnitrophota</taxon>
        <taxon>Candidatus Taenaricola</taxon>
    </lineage>
</organism>
<dbReference type="Pfam" id="PF00160">
    <property type="entry name" value="Pro_isomerase"/>
    <property type="match status" value="1"/>
</dbReference>
<evidence type="ECO:0000313" key="2">
    <source>
        <dbReference type="EMBL" id="PIW65826.1"/>
    </source>
</evidence>
<dbReference type="InterPro" id="IPR002130">
    <property type="entry name" value="Cyclophilin-type_PPIase_dom"/>
</dbReference>
<dbReference type="SUPFAM" id="SSF50891">
    <property type="entry name" value="Cyclophilin-like"/>
    <property type="match status" value="1"/>
</dbReference>
<dbReference type="Gene3D" id="2.40.100.10">
    <property type="entry name" value="Cyclophilin-like"/>
    <property type="match status" value="1"/>
</dbReference>
<dbReference type="EMBL" id="PFGP01000144">
    <property type="protein sequence ID" value="PIW65826.1"/>
    <property type="molecule type" value="Genomic_DNA"/>
</dbReference>
<accession>A0A2J0LMB0</accession>
<proteinExistence type="predicted"/>
<sequence>MNHIIFGKVTAGYDVVQKIENAPADAQDKPVTPQKIIKAYLK</sequence>
<dbReference type="Proteomes" id="UP000231267">
    <property type="component" value="Unassembled WGS sequence"/>
</dbReference>
<dbReference type="InterPro" id="IPR029000">
    <property type="entry name" value="Cyclophilin-like_dom_sf"/>
</dbReference>
<gene>
    <name evidence="2" type="ORF">COW11_06490</name>
</gene>
<dbReference type="AlphaFoldDB" id="A0A2J0LMB0"/>
<reference evidence="2 3" key="1">
    <citation type="submission" date="2017-09" db="EMBL/GenBank/DDBJ databases">
        <title>Depth-based differentiation of microbial function through sediment-hosted aquifers and enrichment of novel symbionts in the deep terrestrial subsurface.</title>
        <authorList>
            <person name="Probst A.J."/>
            <person name="Ladd B."/>
            <person name="Jarett J.K."/>
            <person name="Geller-Mcgrath D.E."/>
            <person name="Sieber C.M."/>
            <person name="Emerson J.B."/>
            <person name="Anantharaman K."/>
            <person name="Thomas B.C."/>
            <person name="Malmstrom R."/>
            <person name="Stieglmeier M."/>
            <person name="Klingl A."/>
            <person name="Woyke T."/>
            <person name="Ryan C.M."/>
            <person name="Banfield J.F."/>
        </authorList>
    </citation>
    <scope>NUCLEOTIDE SEQUENCE [LARGE SCALE GENOMIC DNA]</scope>
    <source>
        <strain evidence="2">CG12_big_fil_rev_8_21_14_0_65_43_15</strain>
    </source>
</reference>
<dbReference type="GO" id="GO:0003755">
    <property type="term" value="F:peptidyl-prolyl cis-trans isomerase activity"/>
    <property type="evidence" value="ECO:0007669"/>
    <property type="project" value="InterPro"/>
</dbReference>
<comment type="caution">
    <text evidence="2">The sequence shown here is derived from an EMBL/GenBank/DDBJ whole genome shotgun (WGS) entry which is preliminary data.</text>
</comment>
<evidence type="ECO:0000259" key="1">
    <source>
        <dbReference type="Pfam" id="PF00160"/>
    </source>
</evidence>
<name>A0A2J0LMB0_9BACT</name>
<evidence type="ECO:0000313" key="3">
    <source>
        <dbReference type="Proteomes" id="UP000231267"/>
    </source>
</evidence>